<feature type="chain" id="PRO_5045405644" evidence="1">
    <location>
        <begin position="23"/>
        <end position="160"/>
    </location>
</feature>
<protein>
    <submittedName>
        <fullName evidence="2">Metal-binding protein</fullName>
    </submittedName>
</protein>
<dbReference type="EMBL" id="JAAAML010000005">
    <property type="protein sequence ID" value="MCO6410950.1"/>
    <property type="molecule type" value="Genomic_DNA"/>
</dbReference>
<dbReference type="RefSeq" id="WP_252917582.1">
    <property type="nucleotide sequence ID" value="NZ_JAAAML010000005.1"/>
</dbReference>
<evidence type="ECO:0000313" key="2">
    <source>
        <dbReference type="EMBL" id="MCO6410950.1"/>
    </source>
</evidence>
<dbReference type="Pfam" id="PF04214">
    <property type="entry name" value="DUF411"/>
    <property type="match status" value="1"/>
</dbReference>
<keyword evidence="1" id="KW-0732">Signal</keyword>
<accession>A0ABT1CXM0</accession>
<keyword evidence="3" id="KW-1185">Reference proteome</keyword>
<sequence length="160" mass="16633">MKKIIVAATVAALAAIGSVAFTAMTSAQAPKDASASVAGAKAITIWRDPGCGCCDTYADYLEMNGFSVTRVDDRAYDKRSVEMGVPERGIGCHLAEIDGYVVSGLVPVEIIERLISERPDVTGITLPGMPGNAPGMAPAKTGTLKTYAFGKNGVAVYSDE</sequence>
<name>A0ABT1CXM0_9HYPH</name>
<organism evidence="2 3">
    <name type="scientific">Hoeflea alexandrii</name>
    <dbReference type="NCBI Taxonomy" id="288436"/>
    <lineage>
        <taxon>Bacteria</taxon>
        <taxon>Pseudomonadati</taxon>
        <taxon>Pseudomonadota</taxon>
        <taxon>Alphaproteobacteria</taxon>
        <taxon>Hyphomicrobiales</taxon>
        <taxon>Rhizobiaceae</taxon>
        <taxon>Hoeflea</taxon>
    </lineage>
</organism>
<feature type="signal peptide" evidence="1">
    <location>
        <begin position="1"/>
        <end position="22"/>
    </location>
</feature>
<reference evidence="2 3" key="1">
    <citation type="submission" date="2020-01" db="EMBL/GenBank/DDBJ databases">
        <title>Genomes of bacteria type strains.</title>
        <authorList>
            <person name="Chen J."/>
            <person name="Zhu S."/>
            <person name="Yang J."/>
        </authorList>
    </citation>
    <scope>NUCLEOTIDE SEQUENCE [LARGE SCALE GENOMIC DNA]</scope>
    <source>
        <strain evidence="2 3">DSM 16655</strain>
    </source>
</reference>
<evidence type="ECO:0000256" key="1">
    <source>
        <dbReference type="SAM" id="SignalP"/>
    </source>
</evidence>
<comment type="caution">
    <text evidence="2">The sequence shown here is derived from an EMBL/GenBank/DDBJ whole genome shotgun (WGS) entry which is preliminary data.</text>
</comment>
<dbReference type="InterPro" id="IPR007332">
    <property type="entry name" value="DUF411"/>
</dbReference>
<dbReference type="Proteomes" id="UP001320715">
    <property type="component" value="Unassembled WGS sequence"/>
</dbReference>
<gene>
    <name evidence="2" type="ORF">GTW23_22430</name>
</gene>
<evidence type="ECO:0000313" key="3">
    <source>
        <dbReference type="Proteomes" id="UP001320715"/>
    </source>
</evidence>
<proteinExistence type="predicted"/>